<dbReference type="PRINTS" id="PR01047">
    <property type="entry name" value="TRNASYNTHTHR"/>
</dbReference>
<dbReference type="NCBIfam" id="TIGR00418">
    <property type="entry name" value="thrS"/>
    <property type="match status" value="1"/>
</dbReference>
<dbReference type="SUPFAM" id="SSF55681">
    <property type="entry name" value="Class II aaRS and biotin synthetases"/>
    <property type="match status" value="1"/>
</dbReference>
<dbReference type="FunFam" id="3.40.50.800:FF:000001">
    <property type="entry name" value="Threonine--tRNA ligase"/>
    <property type="match status" value="1"/>
</dbReference>
<keyword evidence="4 13" id="KW-0436">Ligase</keyword>
<evidence type="ECO:0000256" key="13">
    <source>
        <dbReference type="HAMAP-Rule" id="MF_00184"/>
    </source>
</evidence>
<dbReference type="InterPro" id="IPR012675">
    <property type="entry name" value="Beta-grasp_dom_sf"/>
</dbReference>
<dbReference type="PROSITE" id="PS50862">
    <property type="entry name" value="AA_TRNA_LIGASE_II"/>
    <property type="match status" value="1"/>
</dbReference>
<dbReference type="Gene3D" id="3.10.20.30">
    <property type="match status" value="1"/>
</dbReference>
<dbReference type="CDD" id="cd00860">
    <property type="entry name" value="ThrRS_anticodon"/>
    <property type="match status" value="1"/>
</dbReference>
<dbReference type="InterPro" id="IPR047246">
    <property type="entry name" value="ThrRS_anticodon"/>
</dbReference>
<dbReference type="Gene3D" id="3.40.50.800">
    <property type="entry name" value="Anticodon-binding domain"/>
    <property type="match status" value="1"/>
</dbReference>
<evidence type="ECO:0000259" key="15">
    <source>
        <dbReference type="PROSITE" id="PS51880"/>
    </source>
</evidence>
<dbReference type="CDD" id="cd01667">
    <property type="entry name" value="TGS_ThrRS"/>
    <property type="match status" value="1"/>
</dbReference>
<comment type="similarity">
    <text evidence="1 13">Belongs to the class-II aminoacyl-tRNA synthetase family.</text>
</comment>
<keyword evidence="9 13" id="KW-0694">RNA-binding</keyword>
<keyword evidence="5 13" id="KW-0479">Metal-binding</keyword>
<dbReference type="Gene3D" id="3.30.54.20">
    <property type="match status" value="1"/>
</dbReference>
<dbReference type="Gene3D" id="3.30.930.10">
    <property type="entry name" value="Bira Bifunctional Protein, Domain 2"/>
    <property type="match status" value="1"/>
</dbReference>
<dbReference type="FunFam" id="3.30.54.20:FF:000002">
    <property type="entry name" value="Threonine--tRNA ligase"/>
    <property type="match status" value="1"/>
</dbReference>
<comment type="subunit">
    <text evidence="13">Homodimer.</text>
</comment>
<dbReference type="Pfam" id="PF07973">
    <property type="entry name" value="tRNA_SAD"/>
    <property type="match status" value="1"/>
</dbReference>
<dbReference type="InterPro" id="IPR018163">
    <property type="entry name" value="Thr/Ala-tRNA-synth_IIc_edit"/>
</dbReference>
<dbReference type="InterPro" id="IPR033728">
    <property type="entry name" value="ThrRS_core"/>
</dbReference>
<dbReference type="HAMAP" id="MF_00184">
    <property type="entry name" value="Thr_tRNA_synth"/>
    <property type="match status" value="1"/>
</dbReference>
<reference evidence="17" key="1">
    <citation type="journal article" date="2023" name="Int. J. Syst. Evol. Microbiol.">
        <title>Mesoterricola silvestris gen. nov., sp. nov., Mesoterricola sediminis sp. nov., Geothrix oryzae sp. nov., Geothrix edaphica sp. nov., Geothrix rubra sp. nov., and Geothrix limicola sp. nov., six novel members of Acidobacteriota isolated from soils.</title>
        <authorList>
            <person name="Itoh H."/>
            <person name="Sugisawa Y."/>
            <person name="Mise K."/>
            <person name="Xu Z."/>
            <person name="Kuniyasu M."/>
            <person name="Ushijima N."/>
            <person name="Kawano K."/>
            <person name="Kobayashi E."/>
            <person name="Shiratori Y."/>
            <person name="Masuda Y."/>
            <person name="Senoo K."/>
        </authorList>
    </citation>
    <scope>NUCLEOTIDE SEQUENCE [LARGE SCALE GENOMIC DNA]</scope>
    <source>
        <strain evidence="17">W79</strain>
    </source>
</reference>
<comment type="cofactor">
    <cofactor evidence="13">
        <name>Zn(2+)</name>
        <dbReference type="ChEBI" id="CHEBI:29105"/>
    </cofactor>
    <text evidence="13">Binds 1 zinc ion per subunit.</text>
</comment>
<name>A0AA48GVK7_9BACT</name>
<keyword evidence="2 13" id="KW-0963">Cytoplasm</keyword>
<evidence type="ECO:0000256" key="6">
    <source>
        <dbReference type="ARBA" id="ARBA00022741"/>
    </source>
</evidence>
<dbReference type="InterPro" id="IPR002314">
    <property type="entry name" value="aa-tRNA-synt_IIb"/>
</dbReference>
<dbReference type="SMART" id="SM00863">
    <property type="entry name" value="tRNA_SAD"/>
    <property type="match status" value="1"/>
</dbReference>
<dbReference type="KEGG" id="msil:METEAL_40410"/>
<comment type="catalytic activity">
    <reaction evidence="12 13">
        <text>tRNA(Thr) + L-threonine + ATP = L-threonyl-tRNA(Thr) + AMP + diphosphate + H(+)</text>
        <dbReference type="Rhea" id="RHEA:24624"/>
        <dbReference type="Rhea" id="RHEA-COMP:9670"/>
        <dbReference type="Rhea" id="RHEA-COMP:9704"/>
        <dbReference type="ChEBI" id="CHEBI:15378"/>
        <dbReference type="ChEBI" id="CHEBI:30616"/>
        <dbReference type="ChEBI" id="CHEBI:33019"/>
        <dbReference type="ChEBI" id="CHEBI:57926"/>
        <dbReference type="ChEBI" id="CHEBI:78442"/>
        <dbReference type="ChEBI" id="CHEBI:78534"/>
        <dbReference type="ChEBI" id="CHEBI:456215"/>
        <dbReference type="EC" id="6.1.1.3"/>
    </reaction>
</comment>
<dbReference type="SUPFAM" id="SSF81271">
    <property type="entry name" value="TGS-like"/>
    <property type="match status" value="1"/>
</dbReference>
<dbReference type="PROSITE" id="PS51880">
    <property type="entry name" value="TGS"/>
    <property type="match status" value="1"/>
</dbReference>
<dbReference type="Pfam" id="PF02824">
    <property type="entry name" value="TGS"/>
    <property type="match status" value="1"/>
</dbReference>
<evidence type="ECO:0000256" key="4">
    <source>
        <dbReference type="ARBA" id="ARBA00022598"/>
    </source>
</evidence>
<evidence type="ECO:0000313" key="17">
    <source>
        <dbReference type="Proteomes" id="UP001238179"/>
    </source>
</evidence>
<dbReference type="InterPro" id="IPR045864">
    <property type="entry name" value="aa-tRNA-synth_II/BPL/LPL"/>
</dbReference>
<feature type="binding site" evidence="13">
    <location>
        <position position="334"/>
    </location>
    <ligand>
        <name>Zn(2+)</name>
        <dbReference type="ChEBI" id="CHEBI:29105"/>
        <note>catalytic</note>
    </ligand>
</feature>
<dbReference type="PANTHER" id="PTHR11451">
    <property type="entry name" value="THREONINE-TRNA LIGASE"/>
    <property type="match status" value="1"/>
</dbReference>
<keyword evidence="17" id="KW-1185">Reference proteome</keyword>
<accession>A0AA48GVK7</accession>
<dbReference type="EC" id="6.1.1.3" evidence="13"/>
<dbReference type="FunFam" id="3.30.980.10:FF:000005">
    <property type="entry name" value="Threonyl-tRNA synthetase, mitochondrial"/>
    <property type="match status" value="1"/>
</dbReference>
<dbReference type="InterPro" id="IPR006195">
    <property type="entry name" value="aa-tRNA-synth_II"/>
</dbReference>
<dbReference type="AlphaFoldDB" id="A0AA48GVK7"/>
<protein>
    <recommendedName>
        <fullName evidence="13">Threonine--tRNA ligase</fullName>
        <ecNumber evidence="13">6.1.1.3</ecNumber>
    </recommendedName>
    <alternativeName>
        <fullName evidence="13">Threonyl-tRNA synthetase</fullName>
        <shortName evidence="13">ThrRS</shortName>
    </alternativeName>
</protein>
<evidence type="ECO:0000256" key="10">
    <source>
        <dbReference type="ARBA" id="ARBA00022917"/>
    </source>
</evidence>
<dbReference type="InterPro" id="IPR004095">
    <property type="entry name" value="TGS"/>
</dbReference>
<dbReference type="InterPro" id="IPR012676">
    <property type="entry name" value="TGS-like"/>
</dbReference>
<evidence type="ECO:0000256" key="2">
    <source>
        <dbReference type="ARBA" id="ARBA00022490"/>
    </source>
</evidence>
<evidence type="ECO:0000256" key="7">
    <source>
        <dbReference type="ARBA" id="ARBA00022833"/>
    </source>
</evidence>
<dbReference type="InterPro" id="IPR036621">
    <property type="entry name" value="Anticodon-bd_dom_sf"/>
</dbReference>
<keyword evidence="7 13" id="KW-0862">Zinc</keyword>
<dbReference type="InterPro" id="IPR004154">
    <property type="entry name" value="Anticodon-bd"/>
</dbReference>
<keyword evidence="11 13" id="KW-0030">Aminoacyl-tRNA synthetase</keyword>
<comment type="subcellular location">
    <subcellularLocation>
        <location evidence="13">Cytoplasm</location>
    </subcellularLocation>
</comment>
<dbReference type="EMBL" id="AP027080">
    <property type="protein sequence ID" value="BDU74867.1"/>
    <property type="molecule type" value="Genomic_DNA"/>
</dbReference>
<dbReference type="GO" id="GO:0046872">
    <property type="term" value="F:metal ion binding"/>
    <property type="evidence" value="ECO:0007669"/>
    <property type="project" value="UniProtKB-KW"/>
</dbReference>
<evidence type="ECO:0000256" key="1">
    <source>
        <dbReference type="ARBA" id="ARBA00008226"/>
    </source>
</evidence>
<dbReference type="Gene3D" id="3.30.980.10">
    <property type="entry name" value="Threonyl-trna Synthetase, Chain A, domain 2"/>
    <property type="match status" value="1"/>
</dbReference>
<evidence type="ECO:0000256" key="9">
    <source>
        <dbReference type="ARBA" id="ARBA00022884"/>
    </source>
</evidence>
<evidence type="ECO:0000259" key="14">
    <source>
        <dbReference type="PROSITE" id="PS50862"/>
    </source>
</evidence>
<proteinExistence type="inferred from homology"/>
<feature type="binding site" evidence="13">
    <location>
        <position position="511"/>
    </location>
    <ligand>
        <name>Zn(2+)</name>
        <dbReference type="ChEBI" id="CHEBI:29105"/>
        <note>catalytic</note>
    </ligand>
</feature>
<evidence type="ECO:0000256" key="8">
    <source>
        <dbReference type="ARBA" id="ARBA00022840"/>
    </source>
</evidence>
<keyword evidence="6 13" id="KW-0547">Nucleotide-binding</keyword>
<keyword evidence="3 13" id="KW-0820">tRNA-binding</keyword>
<dbReference type="GO" id="GO:0005524">
    <property type="term" value="F:ATP binding"/>
    <property type="evidence" value="ECO:0007669"/>
    <property type="project" value="UniProtKB-UniRule"/>
</dbReference>
<dbReference type="Pfam" id="PF03129">
    <property type="entry name" value="HGTP_anticodon"/>
    <property type="match status" value="1"/>
</dbReference>
<evidence type="ECO:0000256" key="11">
    <source>
        <dbReference type="ARBA" id="ARBA00023146"/>
    </source>
</evidence>
<feature type="binding site" evidence="13">
    <location>
        <position position="385"/>
    </location>
    <ligand>
        <name>Zn(2+)</name>
        <dbReference type="ChEBI" id="CHEBI:29105"/>
        <note>catalytic</note>
    </ligand>
</feature>
<evidence type="ECO:0000256" key="5">
    <source>
        <dbReference type="ARBA" id="ARBA00022723"/>
    </source>
</evidence>
<dbReference type="Pfam" id="PF00587">
    <property type="entry name" value="tRNA-synt_2b"/>
    <property type="match status" value="1"/>
</dbReference>
<feature type="region of interest" description="Catalytic" evidence="13">
    <location>
        <begin position="243"/>
        <end position="534"/>
    </location>
</feature>
<dbReference type="GO" id="GO:0005737">
    <property type="term" value="C:cytoplasm"/>
    <property type="evidence" value="ECO:0007669"/>
    <property type="project" value="UniProtKB-SubCell"/>
</dbReference>
<dbReference type="RefSeq" id="WP_316413539.1">
    <property type="nucleotide sequence ID" value="NZ_AP027080.1"/>
</dbReference>
<dbReference type="PANTHER" id="PTHR11451:SF44">
    <property type="entry name" value="THREONINE--TRNA LIGASE, CHLOROPLASTIC_MITOCHONDRIAL 2"/>
    <property type="match status" value="1"/>
</dbReference>
<dbReference type="SUPFAM" id="SSF55186">
    <property type="entry name" value="ThrRS/AlaRS common domain"/>
    <property type="match status" value="1"/>
</dbReference>
<dbReference type="GO" id="GO:0000049">
    <property type="term" value="F:tRNA binding"/>
    <property type="evidence" value="ECO:0007669"/>
    <property type="project" value="UniProtKB-KW"/>
</dbReference>
<evidence type="ECO:0000313" key="16">
    <source>
        <dbReference type="EMBL" id="BDU74867.1"/>
    </source>
</evidence>
<feature type="domain" description="Aminoacyl-transfer RNA synthetases class-II family profile" evidence="14">
    <location>
        <begin position="267"/>
        <end position="534"/>
    </location>
</feature>
<keyword evidence="10 13" id="KW-0648">Protein biosynthesis</keyword>
<dbReference type="InterPro" id="IPR012947">
    <property type="entry name" value="tRNA_SAD"/>
</dbReference>
<organism evidence="16 17">
    <name type="scientific">Mesoterricola silvestris</name>
    <dbReference type="NCBI Taxonomy" id="2927979"/>
    <lineage>
        <taxon>Bacteria</taxon>
        <taxon>Pseudomonadati</taxon>
        <taxon>Acidobacteriota</taxon>
        <taxon>Holophagae</taxon>
        <taxon>Holophagales</taxon>
        <taxon>Holophagaceae</taxon>
        <taxon>Mesoterricola</taxon>
    </lineage>
</organism>
<keyword evidence="8 13" id="KW-0067">ATP-binding</keyword>
<sequence>MAVSVRLPDDSIREMPDGATGADLALAISPRLLDAALAMRVDGRLMDLRTPLAEGSRVAVVTSKDPESIDVIRHSAAHLLAQAVKRLFPKAKVGIGPVIEDGFYYDFMVDPFFTPEDLVAIEAEMRRLSQEAVPVLREELGRDQAVALFQGLGEGLKVELVSDIPADERISGYRQGDFYDLCRGPHVPDTGKLKAFKLLNTAAAYWKGDEKNAQLCRIYGTAFHTAKELEEHLRLLEEARTRDHRKLGKELGLFSFHPEAPASPFFHPKGTIVYNELVNYMRSLYARQGYSEVITPQALDVALWKTSGHYDHYVDNMYFTTVDEREYALKPMNCPSHCLIFGNGRHSYRDLPIRYADFGRLHRYERSGVTHGLTRVRTFCQDDAHIYCMPEQMKEEMASFLDFIRNVYHTFGFDELRVNLSTRPESRLGSDEIWDHAEGALASALDEAGMPYNINAGDGAFYGPKIDFQVLDALKRPWQLGTLQVDYSMPSRFGLIYVKADGSEGQPVMLHRAILGSLERFMGILIEHCAGAFPTWLAPVQVAILPITDRAHDYARAIRDRALDLGVRVELDLRNEKVNAKIRDAQLSKVPYMLVLGDREAAAGTVSVRHRHRGDLGAQPLDGFFDALAQEIRTRAR</sequence>
<dbReference type="GO" id="GO:0004829">
    <property type="term" value="F:threonine-tRNA ligase activity"/>
    <property type="evidence" value="ECO:0007669"/>
    <property type="project" value="UniProtKB-UniRule"/>
</dbReference>
<gene>
    <name evidence="13 16" type="primary">thrS</name>
    <name evidence="16" type="ORF">METEAL_40410</name>
</gene>
<dbReference type="Proteomes" id="UP001238179">
    <property type="component" value="Chromosome"/>
</dbReference>
<dbReference type="CDD" id="cd00771">
    <property type="entry name" value="ThrRS_core"/>
    <property type="match status" value="1"/>
</dbReference>
<dbReference type="GO" id="GO:0006435">
    <property type="term" value="P:threonyl-tRNA aminoacylation"/>
    <property type="evidence" value="ECO:0007669"/>
    <property type="project" value="UniProtKB-UniRule"/>
</dbReference>
<dbReference type="SUPFAM" id="SSF52954">
    <property type="entry name" value="Class II aaRS ABD-related"/>
    <property type="match status" value="1"/>
</dbReference>
<evidence type="ECO:0000256" key="12">
    <source>
        <dbReference type="ARBA" id="ARBA00049515"/>
    </source>
</evidence>
<evidence type="ECO:0000256" key="3">
    <source>
        <dbReference type="ARBA" id="ARBA00022555"/>
    </source>
</evidence>
<feature type="domain" description="TGS" evidence="15">
    <location>
        <begin position="1"/>
        <end position="62"/>
    </location>
</feature>
<dbReference type="InterPro" id="IPR002320">
    <property type="entry name" value="Thr-tRNA-ligase_IIa"/>
</dbReference>
<dbReference type="FunFam" id="3.30.930.10:FF:000002">
    <property type="entry name" value="Threonine--tRNA ligase"/>
    <property type="match status" value="1"/>
</dbReference>